<name>A0A9W9ZVF6_9CNID</name>
<sequence length="2092" mass="231380">MAMQVKFPFGKLVSVLVTHVEEASADFFVQINNEAGKLDSLMAEIEQNVLSGKARPPQASEIMVGGIYLAQYQEDNRWYRARVLGVNLQEQQCEAFFVDFGNTDFIPLSCIRNAEEKFCELAPQSFECELDGIDRLRGEKFDEKVALLNDTILEQELYCKAVQLKKNCVLVTQLFLDEKGTKSVFDEMQSGGVSAAADSLTNGDGTIPRQSNLKREVKYEMLNLPSDSFHDLSVTWVEDPSHFWCQLLSNTETIGILMENLAEVYTNLEPASLPLQSCTVGYPCCAKFYDDDAWYRGIITNVSSIATGQIEVRFVDYGNTQDTELSDVRDLKDEFLKSPCQAMYFAIAGVDPASKDGLWADEAKVLFEKLIKYKHVVGLVTSVENDGRHRVKLMDTTSDLDMELNQILIAANYGVKSADTPTTATTLTATALKSSQPATSTTCQPVFAKENVQVGIEEKVLVTNIINPSKFYCQLFKNGPKLEGLMQDVGRHYSKLGANEELLSAPSPGDPCCAQFAEDGCWYRAVVLNTSSRGVNVQYIDYGNSELVPLNKIKKLIPKFSDLPQQGIECTLNRIKPKFGGGGEPKWKPRDTEKFMDVALEKEGKLTVITQDSSGVCRVELVVRNRKEEQNVSEQLLISGNAELSDGALPASENWNNLKSQTFPEPDLKVGHFEDVIVSYTEHPCDFWCQLQKSAAELDSLMAEISEHYSSEGVRNAISSPACGMLCCAQFTEDNKWYRGKITGIKKGGLVEVHFVDYGNYELLPLTRVKKLQAEYLKLPPQAVKCVLAKISPSHKDLLSDEVMNRFEELTLVKELVMMADKYDEVSGTFAVVLLDTTEGNLDIASDLQTIMGPCTTREEARIVGAQIQPGTTERVFVSSASSPAKFFCQLLKTSESLDELMNEMFEYYEHLSAQQEQMSKPSVGEFCAAKFTLDDGWYRAKVLAVQGNDVSVLYIDYGNSETLSLSRLKMLNSKFQSLPSQAIECSFSGNFKGVSDDKFLELVSEKEFSARVQNANSGVAVVDLVSKDTNQSICDILSKEGTCTTSLSCDVAQLQWKTGDSIDVYIPFAESAQKFFCHASMHSSQLDELMNRLDEHYTTDVESVSTLKAGSFCVAWYDGWYRAKVEKLQGKDVTVHFIDYGDTATVPLDSIRPLKPEFSSLPSQAVQCCLKGFSANQGPENFKNLVVEQEFKAQVISAKSGSVYEVDLVPGGGSVSISQTLSKGLETSPTPSSSVTSIQLKSGDRVDVFIPFVDSAQKFFCQVSQNSSDLDGLMNRLEEHYSSNQEIVTSITAETFCVAQYEDGGWYRAQVTRVQAESIEVFYIDYGNTATVPLGSIRSLKSDFSSLPAQAVKCCLKGYSTNQGPENFEDLVIEQEFSAQVTSVKANTYEVELISKDGSILFSRAMPKEMETTGESPCSVASVTLKSGDKVDVFIPFVDSAQKFFCQVSQNSSDLDGLMNRLEEHYSSNQETVTSITAETFCVAQYEDGGWYRAQVTQVQGESIEVFYIDYGNTATVPLGSIRSLKFEFSSLPAQAIKCCYSTNEPENFKDIVLEQEFDLLVIGSKQPGAYDVELFSKEGSKLFGETLPSETEKGSTPLSEICVGSFVQLCPTACVSPHLFHCQIATADHKEKLSQLMDQLQEHYEAIGDQEQSITSPTVGMNCVSLFADDGLWYRGRITKVVDSQLVEVSYVDFGNSETVAVSEVKTIKEEWSQLAAHAIQCSIPSISPVSGVEWPDATVERFNNLTMQKKLVGKVIKKGIDDSLEIELFDTTDQSVDINIGELLVNERLATHGTTKPQLIAVKSLTALGKVKPSANEKVYATAVTSPGCFFCQLSRSEEKLTSLMSEISTIYDSLSKEELAVNTINAGDVCCAQFSDDNQWYRAVVEVNTDSELTVRFIDYGNTETLPISRTKILTDAFCGEPPLAIKCSLVGVQPSAGKTWSYEASTLLEELTLEKELDAKFLSFTEPFEVQLSDNSMGIGEELVKAKLALSTKYVAEPTTPGKPASEEFTKPVVECDKMYDVGISHGSSPGKFYCQLVDMTDRLDGMMTDMNNHYFQLDETEGCLVSPTVGQTCVALYEEMWYRAKS</sequence>
<dbReference type="PANTHER" id="PTHR22948">
    <property type="entry name" value="TUDOR DOMAIN CONTAINING PROTEIN"/>
    <property type="match status" value="1"/>
</dbReference>
<feature type="domain" description="Tudor" evidence="1">
    <location>
        <begin position="921"/>
        <end position="979"/>
    </location>
</feature>
<evidence type="ECO:0000313" key="2">
    <source>
        <dbReference type="EMBL" id="KAJ7388566.1"/>
    </source>
</evidence>
<keyword evidence="3" id="KW-1185">Reference proteome</keyword>
<feature type="domain" description="Tudor" evidence="1">
    <location>
        <begin position="1291"/>
        <end position="1348"/>
    </location>
</feature>
<organism evidence="2 3">
    <name type="scientific">Desmophyllum pertusum</name>
    <dbReference type="NCBI Taxonomy" id="174260"/>
    <lineage>
        <taxon>Eukaryota</taxon>
        <taxon>Metazoa</taxon>
        <taxon>Cnidaria</taxon>
        <taxon>Anthozoa</taxon>
        <taxon>Hexacorallia</taxon>
        <taxon>Scleractinia</taxon>
        <taxon>Caryophylliina</taxon>
        <taxon>Caryophylliidae</taxon>
        <taxon>Desmophyllum</taxon>
    </lineage>
</organism>
<dbReference type="Pfam" id="PF00567">
    <property type="entry name" value="TUDOR"/>
    <property type="match status" value="11"/>
</dbReference>
<dbReference type="PANTHER" id="PTHR22948:SF29">
    <property type="entry name" value="FI02030P-RELATED"/>
    <property type="match status" value="1"/>
</dbReference>
<evidence type="ECO:0000259" key="1">
    <source>
        <dbReference type="PROSITE" id="PS50304"/>
    </source>
</evidence>
<comment type="caution">
    <text evidence="2">The sequence shown here is derived from an EMBL/GenBank/DDBJ whole genome shotgun (WGS) entry which is preliminary data.</text>
</comment>
<dbReference type="Gene3D" id="2.30.30.140">
    <property type="match status" value="10"/>
</dbReference>
<proteinExistence type="predicted"/>
<dbReference type="Gene3D" id="2.40.50.90">
    <property type="match status" value="9"/>
</dbReference>
<dbReference type="InterPro" id="IPR002999">
    <property type="entry name" value="Tudor"/>
</dbReference>
<accession>A0A9W9ZVF6</accession>
<gene>
    <name evidence="2" type="ORF">OS493_036933</name>
</gene>
<feature type="domain" description="Tudor" evidence="1">
    <location>
        <begin position="1107"/>
        <end position="1162"/>
    </location>
</feature>
<feature type="domain" description="Tudor" evidence="1">
    <location>
        <begin position="505"/>
        <end position="563"/>
    </location>
</feature>
<dbReference type="SMART" id="SM00333">
    <property type="entry name" value="TUDOR"/>
    <property type="match status" value="10"/>
</dbReference>
<reference evidence="2" key="1">
    <citation type="submission" date="2023-01" db="EMBL/GenBank/DDBJ databases">
        <title>Genome assembly of the deep-sea coral Lophelia pertusa.</title>
        <authorList>
            <person name="Herrera S."/>
            <person name="Cordes E."/>
        </authorList>
    </citation>
    <scope>NUCLEOTIDE SEQUENCE</scope>
    <source>
        <strain evidence="2">USNM1676648</strain>
        <tissue evidence="2">Polyp</tissue>
    </source>
</reference>
<dbReference type="EMBL" id="MU825461">
    <property type="protein sequence ID" value="KAJ7388566.1"/>
    <property type="molecule type" value="Genomic_DNA"/>
</dbReference>
<dbReference type="PROSITE" id="PS50304">
    <property type="entry name" value="TUDOR"/>
    <property type="match status" value="10"/>
</dbReference>
<dbReference type="FunFam" id="2.30.30.140:FF:000018">
    <property type="entry name" value="Serine/threonine-protein kinase 31"/>
    <property type="match status" value="9"/>
</dbReference>
<feature type="domain" description="Tudor" evidence="1">
    <location>
        <begin position="1476"/>
        <end position="1533"/>
    </location>
</feature>
<feature type="domain" description="Tudor" evidence="1">
    <location>
        <begin position="61"/>
        <end position="121"/>
    </location>
</feature>
<protein>
    <recommendedName>
        <fullName evidence="1">Tudor domain-containing protein</fullName>
    </recommendedName>
</protein>
<evidence type="ECO:0000313" key="3">
    <source>
        <dbReference type="Proteomes" id="UP001163046"/>
    </source>
</evidence>
<feature type="domain" description="Tudor" evidence="1">
    <location>
        <begin position="1658"/>
        <end position="1717"/>
    </location>
</feature>
<feature type="domain" description="Tudor" evidence="1">
    <location>
        <begin position="720"/>
        <end position="779"/>
    </location>
</feature>
<dbReference type="InterPro" id="IPR050621">
    <property type="entry name" value="Tudor_domain_containing"/>
</dbReference>
<dbReference type="InterPro" id="IPR035437">
    <property type="entry name" value="SNase_OB-fold_sf"/>
</dbReference>
<dbReference type="Proteomes" id="UP001163046">
    <property type="component" value="Unassembled WGS sequence"/>
</dbReference>
<feature type="domain" description="Tudor" evidence="1">
    <location>
        <begin position="1867"/>
        <end position="1925"/>
    </location>
</feature>
<feature type="domain" description="Tudor" evidence="1">
    <location>
        <begin position="277"/>
        <end position="338"/>
    </location>
</feature>
<dbReference type="SUPFAM" id="SSF63748">
    <property type="entry name" value="Tudor/PWWP/MBT"/>
    <property type="match status" value="10"/>
</dbReference>
<dbReference type="OrthoDB" id="341421at2759"/>